<dbReference type="NCBIfam" id="TIGR01870">
    <property type="entry name" value="cas_TM1810_Csm2"/>
    <property type="match status" value="1"/>
</dbReference>
<accession>E4TFE7</accession>
<evidence type="ECO:0000313" key="9">
    <source>
        <dbReference type="Proteomes" id="UP000007039"/>
    </source>
</evidence>
<evidence type="ECO:0000313" key="8">
    <source>
        <dbReference type="EMBL" id="ADR19520.1"/>
    </source>
</evidence>
<dbReference type="GO" id="GO:0003723">
    <property type="term" value="F:RNA binding"/>
    <property type="evidence" value="ECO:0007669"/>
    <property type="project" value="UniProtKB-KW"/>
</dbReference>
<comment type="function">
    <text evidence="1">This subunit may be involved in monitoring complementarity of crRNA and target RNA.</text>
</comment>
<sequence>MNKPNNSKFTQGSPNPQGQKNYSVDESVKKSFKEFDLKSLYSSQAEKVAKVIHQESSGKFNKNSQIRKFYDELYNLKMKVELSKDVEAEFSKVLPIVYLLGSKSAYARGRDKIGDNFFNFLKSNVMKIESFEDLKTFLLYFEAVLGYYKFLNPKE</sequence>
<dbReference type="eggNOG" id="COG1421">
    <property type="taxonomic scope" value="Bacteria"/>
</dbReference>
<protein>
    <recommendedName>
        <fullName evidence="3">CRISPR system Cms protein Csm2</fullName>
    </recommendedName>
    <alternativeName>
        <fullName evidence="6">CRISPR type III A-associated protein Csm2</fullName>
    </alternativeName>
</protein>
<keyword evidence="9" id="KW-1185">Reference proteome</keyword>
<evidence type="ECO:0000256" key="4">
    <source>
        <dbReference type="ARBA" id="ARBA00022884"/>
    </source>
</evidence>
<dbReference type="EMBL" id="CP002347">
    <property type="protein sequence ID" value="ADR19520.1"/>
    <property type="molecule type" value="Genomic_DNA"/>
</dbReference>
<dbReference type="STRING" id="768670.Calni_1612"/>
<dbReference type="KEGG" id="cni:Calni_1612"/>
<evidence type="ECO:0000256" key="1">
    <source>
        <dbReference type="ARBA" id="ARBA00003640"/>
    </source>
</evidence>
<evidence type="ECO:0000256" key="5">
    <source>
        <dbReference type="ARBA" id="ARBA00023118"/>
    </source>
</evidence>
<dbReference type="AlphaFoldDB" id="E4TFE7"/>
<evidence type="ECO:0000256" key="3">
    <source>
        <dbReference type="ARBA" id="ARBA00016118"/>
    </source>
</evidence>
<dbReference type="RefSeq" id="WP_013451731.1">
    <property type="nucleotide sequence ID" value="NC_014758.1"/>
</dbReference>
<dbReference type="Pfam" id="PF03750">
    <property type="entry name" value="Csm2_III-A"/>
    <property type="match status" value="1"/>
</dbReference>
<dbReference type="OrthoDB" id="9803002at2"/>
<reference key="1">
    <citation type="submission" date="2010-11" db="EMBL/GenBank/DDBJ databases">
        <title>The complete genome of chromosome of Calditerrivibrio nitroreducens DSM 19672.</title>
        <authorList>
            <consortium name="US DOE Joint Genome Institute (JGI-PGF)"/>
            <person name="Lucas S."/>
            <person name="Copeland A."/>
            <person name="Lapidus A."/>
            <person name="Bruce D."/>
            <person name="Goodwin L."/>
            <person name="Pitluck S."/>
            <person name="Kyrpides N."/>
            <person name="Mavromatis K."/>
            <person name="Ivanova N."/>
            <person name="Mikhailova N."/>
            <person name="Zeytun A."/>
            <person name="Brettin T."/>
            <person name="Detter J.C."/>
            <person name="Tapia R."/>
            <person name="Han C."/>
            <person name="Land M."/>
            <person name="Hauser L."/>
            <person name="Markowitz V."/>
            <person name="Cheng J.-F."/>
            <person name="Hugenholtz P."/>
            <person name="Woyke T."/>
            <person name="Wu D."/>
            <person name="Spring S."/>
            <person name="Schroeder M."/>
            <person name="Brambilla E."/>
            <person name="Klenk H.-P."/>
            <person name="Eisen J.A."/>
        </authorList>
    </citation>
    <scope>NUCLEOTIDE SEQUENCE [LARGE SCALE GENOMIC DNA]</scope>
    <source>
        <strain>DSM 19672</strain>
    </source>
</reference>
<evidence type="ECO:0000256" key="7">
    <source>
        <dbReference type="SAM" id="MobiDB-lite"/>
    </source>
</evidence>
<evidence type="ECO:0000256" key="6">
    <source>
        <dbReference type="ARBA" id="ARBA00031723"/>
    </source>
</evidence>
<reference evidence="8 9" key="2">
    <citation type="journal article" date="2011" name="Stand. Genomic Sci.">
        <title>Complete genome sequence of Calditerrivibrio nitroreducens type strain (Yu37-1).</title>
        <authorList>
            <person name="Pitluck S."/>
            <person name="Sikorski J."/>
            <person name="Zeytun A."/>
            <person name="Lapidus A."/>
            <person name="Nolan M."/>
            <person name="Lucas S."/>
            <person name="Hammon N."/>
            <person name="Deshpande S."/>
            <person name="Cheng J.F."/>
            <person name="Tapia R."/>
            <person name="Han C."/>
            <person name="Goodwin L."/>
            <person name="Liolios K."/>
            <person name="Pagani I."/>
            <person name="Ivanova N."/>
            <person name="Mavromatis K."/>
            <person name="Pati A."/>
            <person name="Chen A."/>
            <person name="Palaniappan K."/>
            <person name="Hauser L."/>
            <person name="Chang Y.J."/>
            <person name="Jeffries C.D."/>
            <person name="Detter J.C."/>
            <person name="Brambilla E."/>
            <person name="Djao O.D."/>
            <person name="Rohde M."/>
            <person name="Spring S."/>
            <person name="Goker M."/>
            <person name="Woyke T."/>
            <person name="Bristow J."/>
            <person name="Eisen J.A."/>
            <person name="Markowitz V."/>
            <person name="Hugenholtz P."/>
            <person name="Kyrpides N.C."/>
            <person name="Klenk H.P."/>
            <person name="Land M."/>
        </authorList>
    </citation>
    <scope>NUCLEOTIDE SEQUENCE [LARGE SCALE GENOMIC DNA]</scope>
    <source>
        <strain evidence="9">DSM 19672 / NBRC 101217 / Yu37-1</strain>
    </source>
</reference>
<name>E4TFE7_CALNY</name>
<dbReference type="Proteomes" id="UP000007039">
    <property type="component" value="Chromosome"/>
</dbReference>
<keyword evidence="4" id="KW-0694">RNA-binding</keyword>
<dbReference type="InterPro" id="IPR010149">
    <property type="entry name" value="CRISPR-assoc_prot_Csm2_III-A"/>
</dbReference>
<gene>
    <name evidence="8" type="ordered locus">Calni_1612</name>
</gene>
<evidence type="ECO:0000256" key="2">
    <source>
        <dbReference type="ARBA" id="ARBA00006896"/>
    </source>
</evidence>
<comment type="similarity">
    <text evidence="2">Belongs to the CRISPR-associated Csm2 family.</text>
</comment>
<feature type="region of interest" description="Disordered" evidence="7">
    <location>
        <begin position="1"/>
        <end position="23"/>
    </location>
</feature>
<proteinExistence type="inferred from homology"/>
<organism evidence="8 9">
    <name type="scientific">Calditerrivibrio nitroreducens (strain DSM 19672 / NBRC 101217 / Yu37-1)</name>
    <dbReference type="NCBI Taxonomy" id="768670"/>
    <lineage>
        <taxon>Bacteria</taxon>
        <taxon>Pseudomonadati</taxon>
        <taxon>Deferribacterota</taxon>
        <taxon>Deferribacteres</taxon>
        <taxon>Deferribacterales</taxon>
        <taxon>Calditerrivibrionaceae</taxon>
    </lineage>
</organism>
<keyword evidence="5" id="KW-0051">Antiviral defense</keyword>
<dbReference type="HOGENOM" id="CLU_132695_0_0_0"/>
<dbReference type="GO" id="GO:0051607">
    <property type="term" value="P:defense response to virus"/>
    <property type="evidence" value="ECO:0007669"/>
    <property type="project" value="UniProtKB-KW"/>
</dbReference>